<comment type="function">
    <text evidence="13">Flavin transferase that catalyzes the transfer of the FMN moiety of FAD and its covalent binding to the hydroxyl group of a threonine residue in a target flavoprotein.</text>
</comment>
<keyword evidence="5 11" id="KW-0808">Transferase</keyword>
<feature type="binding site" evidence="12">
    <location>
        <position position="288"/>
    </location>
    <ligand>
        <name>Mg(2+)</name>
        <dbReference type="ChEBI" id="CHEBI:18420"/>
    </ligand>
</feature>
<accession>A0AA51RTY4</accession>
<evidence type="ECO:0000256" key="9">
    <source>
        <dbReference type="ARBA" id="ARBA00031306"/>
    </source>
</evidence>
<evidence type="ECO:0000256" key="10">
    <source>
        <dbReference type="ARBA" id="ARBA00048540"/>
    </source>
</evidence>
<dbReference type="Gene3D" id="3.10.520.10">
    <property type="entry name" value="ApbE-like domains"/>
    <property type="match status" value="1"/>
</dbReference>
<reference evidence="14 15" key="1">
    <citation type="submission" date="2023-08" db="EMBL/GenBank/DDBJ databases">
        <title>Pleionea litopenaei sp. nov., isolated from stomach of juvenile Litopenaeus vannamei.</title>
        <authorList>
            <person name="Rho A.M."/>
            <person name="Hwang C.Y."/>
        </authorList>
    </citation>
    <scope>NUCLEOTIDE SEQUENCE [LARGE SCALE GENOMIC DNA]</scope>
    <source>
        <strain evidence="14 15">HL-JVS1</strain>
    </source>
</reference>
<keyword evidence="13" id="KW-0732">Signal</keyword>
<dbReference type="EC" id="2.7.1.180" evidence="2 11"/>
<evidence type="ECO:0000256" key="2">
    <source>
        <dbReference type="ARBA" id="ARBA00011955"/>
    </source>
</evidence>
<evidence type="ECO:0000256" key="13">
    <source>
        <dbReference type="RuleBase" id="RU363002"/>
    </source>
</evidence>
<feature type="binding site" evidence="12">
    <location>
        <position position="173"/>
    </location>
    <ligand>
        <name>Mg(2+)</name>
        <dbReference type="ChEBI" id="CHEBI:18420"/>
    </ligand>
</feature>
<feature type="binding site" evidence="12">
    <location>
        <position position="284"/>
    </location>
    <ligand>
        <name>Mg(2+)</name>
        <dbReference type="ChEBI" id="CHEBI:18420"/>
    </ligand>
</feature>
<dbReference type="AlphaFoldDB" id="A0AA51RTY4"/>
<protein>
    <recommendedName>
        <fullName evidence="3 11">FAD:protein FMN transferase</fullName>
        <ecNumber evidence="2 11">2.7.1.180</ecNumber>
    </recommendedName>
    <alternativeName>
        <fullName evidence="9 11">Flavin transferase</fullName>
    </alternativeName>
</protein>
<keyword evidence="7 11" id="KW-0274">FAD</keyword>
<keyword evidence="8 11" id="KW-0460">Magnesium</keyword>
<comment type="catalytic activity">
    <reaction evidence="10 11 13">
        <text>L-threonyl-[protein] + FAD = FMN-L-threonyl-[protein] + AMP + H(+)</text>
        <dbReference type="Rhea" id="RHEA:36847"/>
        <dbReference type="Rhea" id="RHEA-COMP:11060"/>
        <dbReference type="Rhea" id="RHEA-COMP:11061"/>
        <dbReference type="ChEBI" id="CHEBI:15378"/>
        <dbReference type="ChEBI" id="CHEBI:30013"/>
        <dbReference type="ChEBI" id="CHEBI:57692"/>
        <dbReference type="ChEBI" id="CHEBI:74257"/>
        <dbReference type="ChEBI" id="CHEBI:456215"/>
        <dbReference type="EC" id="2.7.1.180"/>
    </reaction>
</comment>
<keyword evidence="13" id="KW-1003">Cell membrane</keyword>
<keyword evidence="6 11" id="KW-0479">Metal-binding</keyword>
<evidence type="ECO:0000256" key="1">
    <source>
        <dbReference type="ARBA" id="ARBA00008282"/>
    </source>
</evidence>
<organism evidence="14 15">
    <name type="scientific">Pleionea litopenaei</name>
    <dbReference type="NCBI Taxonomy" id="3070815"/>
    <lineage>
        <taxon>Bacteria</taxon>
        <taxon>Pseudomonadati</taxon>
        <taxon>Pseudomonadota</taxon>
        <taxon>Gammaproteobacteria</taxon>
        <taxon>Oceanospirillales</taxon>
        <taxon>Pleioneaceae</taxon>
        <taxon>Pleionea</taxon>
    </lineage>
</organism>
<dbReference type="PROSITE" id="PS51257">
    <property type="entry name" value="PROKAR_LIPOPROTEIN"/>
    <property type="match status" value="1"/>
</dbReference>
<keyword evidence="13" id="KW-0997">Cell inner membrane</keyword>
<keyword evidence="13" id="KW-0449">Lipoprotein</keyword>
<name>A0AA51RTY4_9GAMM</name>
<evidence type="ECO:0000256" key="11">
    <source>
        <dbReference type="PIRNR" id="PIRNR006268"/>
    </source>
</evidence>
<comment type="cofactor">
    <cofactor evidence="12">
        <name>Mg(2+)</name>
        <dbReference type="ChEBI" id="CHEBI:18420"/>
    </cofactor>
    <cofactor evidence="12">
        <name>Mn(2+)</name>
        <dbReference type="ChEBI" id="CHEBI:29035"/>
    </cofactor>
    <text evidence="12">Magnesium. Can also use manganese.</text>
</comment>
<gene>
    <name evidence="14" type="ORF">Q9312_00545</name>
</gene>
<dbReference type="SUPFAM" id="SSF143631">
    <property type="entry name" value="ApbE-like"/>
    <property type="match status" value="1"/>
</dbReference>
<comment type="similarity">
    <text evidence="1 11 13">Belongs to the ApbE family.</text>
</comment>
<evidence type="ECO:0000256" key="8">
    <source>
        <dbReference type="ARBA" id="ARBA00022842"/>
    </source>
</evidence>
<comment type="subcellular location">
    <subcellularLocation>
        <location evidence="13">Cell inner membrane</location>
        <topology evidence="13">Lipid-anchor</topology>
        <orientation evidence="13">Periplasmic side</orientation>
    </subcellularLocation>
</comment>
<keyword evidence="15" id="KW-1185">Reference proteome</keyword>
<evidence type="ECO:0000313" key="14">
    <source>
        <dbReference type="EMBL" id="WMS87433.1"/>
    </source>
</evidence>
<keyword evidence="13" id="KW-0472">Membrane</keyword>
<evidence type="ECO:0000256" key="12">
    <source>
        <dbReference type="PIRSR" id="PIRSR006268-2"/>
    </source>
</evidence>
<dbReference type="InterPro" id="IPR003374">
    <property type="entry name" value="ApbE-like_sf"/>
</dbReference>
<dbReference type="InterPro" id="IPR024932">
    <property type="entry name" value="ApbE"/>
</dbReference>
<evidence type="ECO:0000256" key="7">
    <source>
        <dbReference type="ARBA" id="ARBA00022827"/>
    </source>
</evidence>
<dbReference type="EMBL" id="CP133548">
    <property type="protein sequence ID" value="WMS87433.1"/>
    <property type="molecule type" value="Genomic_DNA"/>
</dbReference>
<evidence type="ECO:0000256" key="6">
    <source>
        <dbReference type="ARBA" id="ARBA00022723"/>
    </source>
</evidence>
<evidence type="ECO:0000256" key="3">
    <source>
        <dbReference type="ARBA" id="ARBA00016337"/>
    </source>
</evidence>
<feature type="signal peptide" evidence="13">
    <location>
        <begin position="1"/>
        <end position="26"/>
    </location>
</feature>
<dbReference type="Proteomes" id="UP001239782">
    <property type="component" value="Chromosome"/>
</dbReference>
<sequence>MFFQKFLTSLLTLSACFVVAIPSVHAQWYSHSFEVMGTSAKVELWSDSPSKAETLIKQVEVEMERINQLMSPYISSSELSKINAAAGADPLIISKELLKLIERSIAFSELSHGAFDITFASVGYKYIYRDGVAPSQLFIDEHKNLINYHSIKLDQQRSTILLEKQGMKIDLGGIAKGYAVDQCIDIIRQAGIQHAFVQAGGDSRVLGDKRGRLWTIGIRHPRQEAGVITQLPLANVAISTSGDYERFFIENGERVHHIIDPQTGRSSNKSVSVTIIANDSLTADALSTTVFILGAKKGLELIESMPEVSAIIIDAQGKFHYSSDFLAAN</sequence>
<evidence type="ECO:0000313" key="15">
    <source>
        <dbReference type="Proteomes" id="UP001239782"/>
    </source>
</evidence>
<proteinExistence type="inferred from homology"/>
<keyword evidence="4 11" id="KW-0285">Flavoprotein</keyword>
<feature type="chain" id="PRO_5041480390" description="FAD:protein FMN transferase" evidence="13">
    <location>
        <begin position="27"/>
        <end position="329"/>
    </location>
</feature>
<dbReference type="GO" id="GO:0005886">
    <property type="term" value="C:plasma membrane"/>
    <property type="evidence" value="ECO:0007669"/>
    <property type="project" value="UniProtKB-SubCell"/>
</dbReference>
<dbReference type="GO" id="GO:0046872">
    <property type="term" value="F:metal ion binding"/>
    <property type="evidence" value="ECO:0007669"/>
    <property type="project" value="UniProtKB-UniRule"/>
</dbReference>
<dbReference type="PIRSF" id="PIRSF006268">
    <property type="entry name" value="ApbE"/>
    <property type="match status" value="1"/>
</dbReference>
<dbReference type="Pfam" id="PF02424">
    <property type="entry name" value="ApbE"/>
    <property type="match status" value="1"/>
</dbReference>
<dbReference type="GO" id="GO:0016740">
    <property type="term" value="F:transferase activity"/>
    <property type="evidence" value="ECO:0007669"/>
    <property type="project" value="UniProtKB-UniRule"/>
</dbReference>
<dbReference type="PANTHER" id="PTHR30040">
    <property type="entry name" value="THIAMINE BIOSYNTHESIS LIPOPROTEIN APBE"/>
    <property type="match status" value="1"/>
</dbReference>
<dbReference type="KEGG" id="plei:Q9312_00545"/>
<evidence type="ECO:0000256" key="4">
    <source>
        <dbReference type="ARBA" id="ARBA00022630"/>
    </source>
</evidence>
<evidence type="ECO:0000256" key="5">
    <source>
        <dbReference type="ARBA" id="ARBA00022679"/>
    </source>
</evidence>
<dbReference type="RefSeq" id="WP_309202576.1">
    <property type="nucleotide sequence ID" value="NZ_CP133548.1"/>
</dbReference>
<dbReference type="PANTHER" id="PTHR30040:SF2">
    <property type="entry name" value="FAD:PROTEIN FMN TRANSFERASE"/>
    <property type="match status" value="1"/>
</dbReference>